<accession>A0A0J9S2U5</accession>
<evidence type="ECO:0000313" key="2">
    <source>
        <dbReference type="EMBL" id="KMZ77069.1"/>
    </source>
</evidence>
<protein>
    <submittedName>
        <fullName evidence="2">Uncharacterized protein</fullName>
    </submittedName>
</protein>
<reference evidence="2 3" key="1">
    <citation type="submission" date="2011-08" db="EMBL/GenBank/DDBJ databases">
        <title>The Genome Sequence of Plasmodium vivax India VII.</title>
        <authorList>
            <consortium name="The Broad Institute Genome Sequencing Platform"/>
            <consortium name="The Broad Institute Genome Sequencing Center for Infectious Disease"/>
            <person name="Neafsey D."/>
            <person name="Carlton J."/>
            <person name="Barnwell J."/>
            <person name="Collins W."/>
            <person name="Escalante A."/>
            <person name="Mullikin J."/>
            <person name="Saul A."/>
            <person name="Guigo R."/>
            <person name="Camara F."/>
            <person name="Young S.K."/>
            <person name="Zeng Q."/>
            <person name="Gargeya S."/>
            <person name="Fitzgerald M."/>
            <person name="Haas B."/>
            <person name="Abouelleil A."/>
            <person name="Alvarado L."/>
            <person name="Arachchi H.M."/>
            <person name="Berlin A."/>
            <person name="Brown A."/>
            <person name="Chapman S.B."/>
            <person name="Chen Z."/>
            <person name="Dunbar C."/>
            <person name="Freedman E."/>
            <person name="Gearin G."/>
            <person name="Gellesch M."/>
            <person name="Goldberg J."/>
            <person name="Griggs A."/>
            <person name="Gujja S."/>
            <person name="Heiman D."/>
            <person name="Howarth C."/>
            <person name="Larson L."/>
            <person name="Lui A."/>
            <person name="MacDonald P.J.P."/>
            <person name="Montmayeur A."/>
            <person name="Murphy C."/>
            <person name="Neiman D."/>
            <person name="Pearson M."/>
            <person name="Priest M."/>
            <person name="Roberts A."/>
            <person name="Saif S."/>
            <person name="Shea T."/>
            <person name="Shenoy N."/>
            <person name="Sisk P."/>
            <person name="Stolte C."/>
            <person name="Sykes S."/>
            <person name="Wortman J."/>
            <person name="Nusbaum C."/>
            <person name="Birren B."/>
        </authorList>
    </citation>
    <scope>NUCLEOTIDE SEQUENCE [LARGE SCALE GENOMIC DNA]</scope>
    <source>
        <strain evidence="2 3">India VII</strain>
    </source>
</reference>
<feature type="region of interest" description="Disordered" evidence="1">
    <location>
        <begin position="254"/>
        <end position="279"/>
    </location>
</feature>
<proteinExistence type="predicted"/>
<feature type="compositionally biased region" description="Basic and acidic residues" evidence="1">
    <location>
        <begin position="259"/>
        <end position="273"/>
    </location>
</feature>
<sequence>MDFSQLKQKVYLQFIFKIIIYKELFEKSVIIIICNKTILTFYNKLEESVVGDDQYQIVLNLCNKPNTFKTRHTTEKKNTCKKLLRNLFLCSRLDRDEVMNCCGNLYVWLYFEIEKSSISNEIIKKIFELPTSDENEGLRYYACPYATFNDEIDNPENLMKLSIFNDNVATFHSILKESKESKDCDLKRYVYECVDIYNKINKAYDFPPVCNNIPQENTCGIINDFRGYYMSHIFNKPEITLNFPELSSDTNLNDIKGCPSEERKSDAPPEEKLQVTPTTGGASTALSAMVGIPPFLILMYKVNIIRT</sequence>
<dbReference type="EMBL" id="KQ234517">
    <property type="protein sequence ID" value="KMZ77069.1"/>
    <property type="molecule type" value="Genomic_DNA"/>
</dbReference>
<evidence type="ECO:0000313" key="3">
    <source>
        <dbReference type="Proteomes" id="UP000053562"/>
    </source>
</evidence>
<gene>
    <name evidence="2" type="ORF">PVIIG_05444</name>
</gene>
<dbReference type="OrthoDB" id="388881at2759"/>
<dbReference type="AlphaFoldDB" id="A0A0J9S2U5"/>
<name>A0A0J9S2U5_PLAVI</name>
<evidence type="ECO:0000256" key="1">
    <source>
        <dbReference type="SAM" id="MobiDB-lite"/>
    </source>
</evidence>
<organism evidence="2 3">
    <name type="scientific">Plasmodium vivax India VII</name>
    <dbReference type="NCBI Taxonomy" id="1077284"/>
    <lineage>
        <taxon>Eukaryota</taxon>
        <taxon>Sar</taxon>
        <taxon>Alveolata</taxon>
        <taxon>Apicomplexa</taxon>
        <taxon>Aconoidasida</taxon>
        <taxon>Haemosporida</taxon>
        <taxon>Plasmodiidae</taxon>
        <taxon>Plasmodium</taxon>
        <taxon>Plasmodium (Plasmodium)</taxon>
    </lineage>
</organism>
<dbReference type="Proteomes" id="UP000053562">
    <property type="component" value="Unassembled WGS sequence"/>
</dbReference>